<dbReference type="PANTHER" id="PTHR24264:SF65">
    <property type="entry name" value="SRCR DOMAIN-CONTAINING PROTEIN"/>
    <property type="match status" value="1"/>
</dbReference>
<dbReference type="GeneID" id="68093313"/>
<dbReference type="InterPro" id="IPR043504">
    <property type="entry name" value="Peptidase_S1_PA_chymotrypsin"/>
</dbReference>
<dbReference type="GO" id="GO:0004252">
    <property type="term" value="F:serine-type endopeptidase activity"/>
    <property type="evidence" value="ECO:0007669"/>
    <property type="project" value="InterPro"/>
</dbReference>
<dbReference type="InterPro" id="IPR050127">
    <property type="entry name" value="Serine_Proteases_S1"/>
</dbReference>
<dbReference type="GO" id="GO:0005615">
    <property type="term" value="C:extracellular space"/>
    <property type="evidence" value="ECO:0007669"/>
    <property type="project" value="TreeGrafter"/>
</dbReference>
<dbReference type="Proteomes" id="UP000816034">
    <property type="component" value="Unassembled WGS sequence"/>
</dbReference>
<comment type="caution">
    <text evidence="6">The sequence shown here is derived from an EMBL/GenBank/DDBJ whole genome shotgun (WGS) entry which is preliminary data.</text>
</comment>
<dbReference type="EMBL" id="PYSW02000011">
    <property type="protein sequence ID" value="KAG2388007.1"/>
    <property type="molecule type" value="Genomic_DNA"/>
</dbReference>
<evidence type="ECO:0000256" key="3">
    <source>
        <dbReference type="ARBA" id="ARBA00022670"/>
    </source>
</evidence>
<dbReference type="AlphaFoldDB" id="A0AA88GVX0"/>
<evidence type="ECO:0000313" key="6">
    <source>
        <dbReference type="EMBL" id="KAG2388007.1"/>
    </source>
</evidence>
<dbReference type="PANTHER" id="PTHR24264">
    <property type="entry name" value="TRYPSIN-RELATED"/>
    <property type="match status" value="1"/>
</dbReference>
<comment type="subcellular location">
    <subcellularLocation>
        <location evidence="1">Secreted</location>
    </subcellularLocation>
</comment>
<dbReference type="Pfam" id="PF00089">
    <property type="entry name" value="Trypsin"/>
    <property type="match status" value="1"/>
</dbReference>
<evidence type="ECO:0000313" key="7">
    <source>
        <dbReference type="Proteomes" id="UP000816034"/>
    </source>
</evidence>
<keyword evidence="3" id="KW-0645">Protease</keyword>
<dbReference type="PROSITE" id="PS50240">
    <property type="entry name" value="TRYPSIN_DOM"/>
    <property type="match status" value="1"/>
</dbReference>
<evidence type="ECO:0000256" key="4">
    <source>
        <dbReference type="ARBA" id="ARBA00022801"/>
    </source>
</evidence>
<dbReference type="InterPro" id="IPR009003">
    <property type="entry name" value="Peptidase_S1_PA"/>
</dbReference>
<dbReference type="GO" id="GO:0006508">
    <property type="term" value="P:proteolysis"/>
    <property type="evidence" value="ECO:0007669"/>
    <property type="project" value="UniProtKB-KW"/>
</dbReference>
<gene>
    <name evidence="6" type="ORF">C9374_000857</name>
</gene>
<keyword evidence="7" id="KW-1185">Reference proteome</keyword>
<keyword evidence="2" id="KW-0964">Secreted</keyword>
<accession>A0AA88GVX0</accession>
<evidence type="ECO:0000256" key="1">
    <source>
        <dbReference type="ARBA" id="ARBA00004613"/>
    </source>
</evidence>
<feature type="domain" description="Peptidase S1" evidence="5">
    <location>
        <begin position="1"/>
        <end position="161"/>
    </location>
</feature>
<dbReference type="InterPro" id="IPR001254">
    <property type="entry name" value="Trypsin_dom"/>
</dbReference>
<evidence type="ECO:0000256" key="2">
    <source>
        <dbReference type="ARBA" id="ARBA00022525"/>
    </source>
</evidence>
<keyword evidence="4" id="KW-0378">Hydrolase</keyword>
<protein>
    <recommendedName>
        <fullName evidence="5">Peptidase S1 domain-containing protein</fullName>
    </recommendedName>
</protein>
<name>A0AA88GVX0_NAELO</name>
<dbReference type="SUPFAM" id="SSF50494">
    <property type="entry name" value="Trypsin-like serine proteases"/>
    <property type="match status" value="1"/>
</dbReference>
<sequence>MNHPQYNEQLVVNDIALYELSTPIVNLPQTHIAKIPRKNPLVKTPHYIVGWGITSDASGAASNEQRAGVAPIVDDALCNKLGLGMSSANGQLCAGNGDGVDACVGDSGGGLSFKPKNDTQFVVSGVVSYGPSGCGIPSSVTNRGVYSSVAYFKNWIETQVNGASPLFYYDGTGGSDQTDTTVGGGKNQINGAGTNSLKSIHFLSLTFLVLFFFCMI</sequence>
<dbReference type="Gene3D" id="2.40.10.10">
    <property type="entry name" value="Trypsin-like serine proteases"/>
    <property type="match status" value="2"/>
</dbReference>
<evidence type="ECO:0000259" key="5">
    <source>
        <dbReference type="PROSITE" id="PS50240"/>
    </source>
</evidence>
<proteinExistence type="predicted"/>
<dbReference type="RefSeq" id="XP_044551999.1">
    <property type="nucleotide sequence ID" value="XM_044698660.1"/>
</dbReference>
<organism evidence="6 7">
    <name type="scientific">Naegleria lovaniensis</name>
    <name type="common">Amoeba</name>
    <dbReference type="NCBI Taxonomy" id="51637"/>
    <lineage>
        <taxon>Eukaryota</taxon>
        <taxon>Discoba</taxon>
        <taxon>Heterolobosea</taxon>
        <taxon>Tetramitia</taxon>
        <taxon>Eutetramitia</taxon>
        <taxon>Vahlkampfiidae</taxon>
        <taxon>Naegleria</taxon>
    </lineage>
</organism>
<dbReference type="SMART" id="SM00020">
    <property type="entry name" value="Tryp_SPc"/>
    <property type="match status" value="1"/>
</dbReference>
<reference evidence="6 7" key="1">
    <citation type="journal article" date="2018" name="BMC Genomics">
        <title>The genome of Naegleria lovaniensis, the basis for a comparative approach to unravel pathogenicity factors of the human pathogenic amoeba N. fowleri.</title>
        <authorList>
            <person name="Liechti N."/>
            <person name="Schurch N."/>
            <person name="Bruggmann R."/>
            <person name="Wittwer M."/>
        </authorList>
    </citation>
    <scope>NUCLEOTIDE SEQUENCE [LARGE SCALE GENOMIC DNA]</scope>
    <source>
        <strain evidence="6 7">ATCC 30569</strain>
    </source>
</reference>